<feature type="chain" id="PRO_5001804505" evidence="6">
    <location>
        <begin position="26"/>
        <end position="517"/>
    </location>
</feature>
<protein>
    <submittedName>
        <fullName evidence="9">Carbohydrate-binding protein SusD</fullName>
    </submittedName>
</protein>
<name>A0A086BK16_9FLAO</name>
<comment type="caution">
    <text evidence="9">The sequence shown here is derived from an EMBL/GenBank/DDBJ whole genome shotgun (WGS) entry which is preliminary data.</text>
</comment>
<dbReference type="Pfam" id="PF14322">
    <property type="entry name" value="SusD-like_3"/>
    <property type="match status" value="1"/>
</dbReference>
<proteinExistence type="inferred from homology"/>
<dbReference type="InterPro" id="IPR033985">
    <property type="entry name" value="SusD-like_N"/>
</dbReference>
<dbReference type="Proteomes" id="UP000028709">
    <property type="component" value="Unassembled WGS sequence"/>
</dbReference>
<evidence type="ECO:0000256" key="1">
    <source>
        <dbReference type="ARBA" id="ARBA00004442"/>
    </source>
</evidence>
<dbReference type="OrthoDB" id="5694214at2"/>
<dbReference type="EMBL" id="JPRJ01000008">
    <property type="protein sequence ID" value="KFF29280.1"/>
    <property type="molecule type" value="Genomic_DNA"/>
</dbReference>
<evidence type="ECO:0000259" key="7">
    <source>
        <dbReference type="Pfam" id="PF07980"/>
    </source>
</evidence>
<evidence type="ECO:0000256" key="6">
    <source>
        <dbReference type="SAM" id="SignalP"/>
    </source>
</evidence>
<dbReference type="KEGG" id="cpip:CJF12_05690"/>
<keyword evidence="3 6" id="KW-0732">Signal</keyword>
<comment type="subcellular location">
    <subcellularLocation>
        <location evidence="1">Cell outer membrane</location>
    </subcellularLocation>
</comment>
<dbReference type="InterPro" id="IPR012944">
    <property type="entry name" value="SusD_RagB_dom"/>
</dbReference>
<dbReference type="Gene3D" id="1.25.40.390">
    <property type="match status" value="1"/>
</dbReference>
<keyword evidence="10" id="KW-1185">Reference proteome</keyword>
<keyword evidence="5" id="KW-0998">Cell outer membrane</keyword>
<gene>
    <name evidence="9" type="ORF">IQ37_06905</name>
</gene>
<dbReference type="PROSITE" id="PS51257">
    <property type="entry name" value="PROKAR_LIPOPROTEIN"/>
    <property type="match status" value="1"/>
</dbReference>
<feature type="domain" description="RagB/SusD" evidence="7">
    <location>
        <begin position="355"/>
        <end position="486"/>
    </location>
</feature>
<feature type="domain" description="SusD-like N-terminal" evidence="8">
    <location>
        <begin position="109"/>
        <end position="235"/>
    </location>
</feature>
<feature type="signal peptide" evidence="6">
    <location>
        <begin position="1"/>
        <end position="25"/>
    </location>
</feature>
<dbReference type="InterPro" id="IPR011990">
    <property type="entry name" value="TPR-like_helical_dom_sf"/>
</dbReference>
<dbReference type="STRING" id="558152.IQ37_06905"/>
<accession>A0A086BK16</accession>
<dbReference type="CDD" id="cd08977">
    <property type="entry name" value="SusD"/>
    <property type="match status" value="1"/>
</dbReference>
<dbReference type="Pfam" id="PF07980">
    <property type="entry name" value="SusD_RagB"/>
    <property type="match status" value="1"/>
</dbReference>
<evidence type="ECO:0000313" key="9">
    <source>
        <dbReference type="EMBL" id="KFF29280.1"/>
    </source>
</evidence>
<evidence type="ECO:0000256" key="5">
    <source>
        <dbReference type="ARBA" id="ARBA00023237"/>
    </source>
</evidence>
<dbReference type="RefSeq" id="WP_034682905.1">
    <property type="nucleotide sequence ID" value="NZ_CP023049.2"/>
</dbReference>
<comment type="similarity">
    <text evidence="2">Belongs to the SusD family.</text>
</comment>
<evidence type="ECO:0000259" key="8">
    <source>
        <dbReference type="Pfam" id="PF14322"/>
    </source>
</evidence>
<sequence>MKNKRFIYKSLSVLLLAGIGFGAVSCNNSNLEDVQNSGTFEPDNYFRNEAESFSGLVAVYDMLRKYSGGFENEVTFFNGASDDFYSGGGSSTDGAGIQGFSNYTINPIIMPQSYWKDYYQGIAKANLLFERIPNSNMDELKRKRFIAEAKVLRSLYYFELLRMFKNIPLILKPIKYDDDYYNIPQAKPEDVYAQIESDILSAINDLPVSIASTNKSELGRITQGSARAILGKIYLYDKKNADAATQLAMVNGTPGGTSQYGYKLVTDFADLWVVNNKFTSESILEVMHTNKSNADWAFWGSGKDEGNTVNQMVAIISYGKVAPAPGQPANNAPDIYKGWGFNPATDDLFNFMQGDPRLNATIFNAKQLKQNGKITYTPGFKDTGYFLQKFLPTNADKSTEPGATELNFRQNYMAIRLADTYLMEAEALGGSGARAQALLDAVRTRVGLASVPVSMQAIKDERRRELAGEGHRWFDLVRWGDAPAKLGARGFVAGKNEILPIPFNELVNTALKQNPGY</sequence>
<dbReference type="eggNOG" id="COG0702">
    <property type="taxonomic scope" value="Bacteria"/>
</dbReference>
<evidence type="ECO:0000256" key="2">
    <source>
        <dbReference type="ARBA" id="ARBA00006275"/>
    </source>
</evidence>
<dbReference type="SUPFAM" id="SSF48452">
    <property type="entry name" value="TPR-like"/>
    <property type="match status" value="1"/>
</dbReference>
<evidence type="ECO:0000256" key="3">
    <source>
        <dbReference type="ARBA" id="ARBA00022729"/>
    </source>
</evidence>
<reference evidence="9 10" key="1">
    <citation type="submission" date="2014-07" db="EMBL/GenBank/DDBJ databases">
        <title>Genome of Chryseobacterium piperi CTM.</title>
        <authorList>
            <person name="Pipes S.E."/>
            <person name="Stropko S.J."/>
            <person name="Newman J.D."/>
        </authorList>
    </citation>
    <scope>NUCLEOTIDE SEQUENCE [LARGE SCALE GENOMIC DNA]</scope>
    <source>
        <strain evidence="9 10">CTM</strain>
    </source>
</reference>
<keyword evidence="4" id="KW-0472">Membrane</keyword>
<dbReference type="AlphaFoldDB" id="A0A086BK16"/>
<evidence type="ECO:0000313" key="10">
    <source>
        <dbReference type="Proteomes" id="UP000028709"/>
    </source>
</evidence>
<dbReference type="GO" id="GO:0009279">
    <property type="term" value="C:cell outer membrane"/>
    <property type="evidence" value="ECO:0007669"/>
    <property type="project" value="UniProtKB-SubCell"/>
</dbReference>
<organism evidence="9 10">
    <name type="scientific">Chryseobacterium piperi</name>
    <dbReference type="NCBI Taxonomy" id="558152"/>
    <lineage>
        <taxon>Bacteria</taxon>
        <taxon>Pseudomonadati</taxon>
        <taxon>Bacteroidota</taxon>
        <taxon>Flavobacteriia</taxon>
        <taxon>Flavobacteriales</taxon>
        <taxon>Weeksellaceae</taxon>
        <taxon>Chryseobacterium group</taxon>
        <taxon>Chryseobacterium</taxon>
    </lineage>
</organism>
<evidence type="ECO:0000256" key="4">
    <source>
        <dbReference type="ARBA" id="ARBA00023136"/>
    </source>
</evidence>